<gene>
    <name evidence="1" type="ORF">HWN36_10030</name>
</gene>
<organism evidence="1 2">
    <name type="scientific">Methanofollis tationis</name>
    <dbReference type="NCBI Taxonomy" id="81417"/>
    <lineage>
        <taxon>Archaea</taxon>
        <taxon>Methanobacteriati</taxon>
        <taxon>Methanobacteriota</taxon>
        <taxon>Stenosarchaea group</taxon>
        <taxon>Methanomicrobia</taxon>
        <taxon>Methanomicrobiales</taxon>
        <taxon>Methanomicrobiaceae</taxon>
        <taxon>Methanofollis</taxon>
    </lineage>
</organism>
<comment type="caution">
    <text evidence="1">The sequence shown here is derived from an EMBL/GenBank/DDBJ whole genome shotgun (WGS) entry which is preliminary data.</text>
</comment>
<dbReference type="GO" id="GO:0016787">
    <property type="term" value="F:hydrolase activity"/>
    <property type="evidence" value="ECO:0007669"/>
    <property type="project" value="UniProtKB-KW"/>
</dbReference>
<dbReference type="NCBIfam" id="NF011155">
    <property type="entry name" value="PRK14561.1"/>
    <property type="match status" value="1"/>
</dbReference>
<dbReference type="InterPro" id="IPR014729">
    <property type="entry name" value="Rossmann-like_a/b/a_fold"/>
</dbReference>
<reference evidence="1 2" key="1">
    <citation type="submission" date="2020-06" db="EMBL/GenBank/DDBJ databases">
        <title>Methanofollis fontis sp. nov., a methanogen isolated from marine sediments near a cold seep at Four-Way Closure Ridge offshore southwestern Taiwan.</title>
        <authorList>
            <person name="Chen S.-C."/>
            <person name="Teng N.-H."/>
            <person name="Lin Y.-S."/>
            <person name="Lai M.-C."/>
            <person name="Chen H.-H."/>
            <person name="Wang C.-C."/>
        </authorList>
    </citation>
    <scope>NUCLEOTIDE SEQUENCE [LARGE SCALE GENOMIC DNA]</scope>
    <source>
        <strain evidence="1 2">DSM 2702</strain>
    </source>
</reference>
<dbReference type="EMBL" id="JABXWR010000001">
    <property type="protein sequence ID" value="NVO67638.1"/>
    <property type="molecule type" value="Genomic_DNA"/>
</dbReference>
<sequence length="196" mass="21577">MKAGLLFSGGKDSALAAVMLARDYEVELNTFVFDPAREMPSVRAAADALGLPWQKRSFGPELLEEAVQMVIASGYPNDAITMIHRQAVRLLAQEYCVVGDGTRFNDRVPMLTRSDVLSLADRYGCSYVRPLLGYGKAEVERLAKRHLLVSYGETGTIENGDYEYEIRAAIERAGKKCADLFPMHHEQSLVTGATGT</sequence>
<dbReference type="AlphaFoldDB" id="A0A7K4HS04"/>
<keyword evidence="1" id="KW-0378">Hydrolase</keyword>
<accession>A0A7K4HS04</accession>
<dbReference type="Gene3D" id="3.40.50.620">
    <property type="entry name" value="HUPs"/>
    <property type="match status" value="1"/>
</dbReference>
<dbReference type="Proteomes" id="UP000570823">
    <property type="component" value="Unassembled WGS sequence"/>
</dbReference>
<dbReference type="Pfam" id="PF24167">
    <property type="entry name" value="DUF7411"/>
    <property type="match status" value="1"/>
</dbReference>
<evidence type="ECO:0000313" key="1">
    <source>
        <dbReference type="EMBL" id="NVO67638.1"/>
    </source>
</evidence>
<dbReference type="OrthoDB" id="108920at2157"/>
<evidence type="ECO:0000313" key="2">
    <source>
        <dbReference type="Proteomes" id="UP000570823"/>
    </source>
</evidence>
<dbReference type="InterPro" id="IPR055834">
    <property type="entry name" value="DUF7411"/>
</dbReference>
<dbReference type="RefSeq" id="WP_176789206.1">
    <property type="nucleotide sequence ID" value="NZ_JABXWR010000001.1"/>
</dbReference>
<name>A0A7K4HS04_9EURY</name>
<proteinExistence type="predicted"/>
<dbReference type="SUPFAM" id="SSF52402">
    <property type="entry name" value="Adenine nucleotide alpha hydrolases-like"/>
    <property type="match status" value="1"/>
</dbReference>
<protein>
    <submittedName>
        <fullName evidence="1">Alpha hydrolase</fullName>
    </submittedName>
</protein>
<keyword evidence="2" id="KW-1185">Reference proteome</keyword>